<evidence type="ECO:0000259" key="3">
    <source>
        <dbReference type="PROSITE" id="PS51767"/>
    </source>
</evidence>
<proteinExistence type="inferred from homology"/>
<dbReference type="Proteomes" id="UP001396334">
    <property type="component" value="Unassembled WGS sequence"/>
</dbReference>
<feature type="signal peptide" evidence="2">
    <location>
        <begin position="1"/>
        <end position="31"/>
    </location>
</feature>
<gene>
    <name evidence="4" type="ORF">V6N11_073151</name>
</gene>
<comment type="caution">
    <text evidence="4">The sequence shown here is derived from an EMBL/GenBank/DDBJ whole genome shotgun (WGS) entry which is preliminary data.</text>
</comment>
<evidence type="ECO:0000256" key="2">
    <source>
        <dbReference type="SAM" id="SignalP"/>
    </source>
</evidence>
<dbReference type="InterPro" id="IPR032861">
    <property type="entry name" value="TAXi_N"/>
</dbReference>
<reference evidence="4 5" key="1">
    <citation type="journal article" date="2024" name="G3 (Bethesda)">
        <title>Genome assembly of Hibiscus sabdariffa L. provides insights into metabolisms of medicinal natural products.</title>
        <authorList>
            <person name="Kim T."/>
        </authorList>
    </citation>
    <scope>NUCLEOTIDE SEQUENCE [LARGE SCALE GENOMIC DNA]</scope>
    <source>
        <strain evidence="4">TK-2024</strain>
        <tissue evidence="4">Old leaves</tissue>
    </source>
</reference>
<name>A0ABR1ZJ52_9ROSI</name>
<dbReference type="InterPro" id="IPR001461">
    <property type="entry name" value="Aspartic_peptidase_A1"/>
</dbReference>
<dbReference type="EMBL" id="JBBPBN010001032">
    <property type="protein sequence ID" value="KAK8480452.1"/>
    <property type="molecule type" value="Genomic_DNA"/>
</dbReference>
<sequence length="427" mass="46515">MADQKLKGRRTMVNLLIFQVVLSASLHVCFAEIGHGQPPTPRNISTVHPTDVNTFGSSVYLPVSGNVYPTGSYSVTVGIGNPPKPFQLDIDTGSDFAWVQCDLCQGCTLPPDRRYKLGKNKYVLCKDPICAEFHTPDPSQCSKNPKQKCSFKVEYADHASASGVVVSDGFPLRLVNGSVFQPGLAFGCAYTLKNFNPSSAGNAGILGLGRSKASISAQLSSMGVSQNIIGHCFNDKGGFLSFGADFVPKLRMTWAPMLRSSSDNYYSLGPADLFFYNKPTDIKGLNVIFDSGSTYTCLNSGAYGSILDLIRKDLIGKPLHEMNDGAFPICWKGREPFKSIRDVQNYFRILAFSFFGSSNIQLQLPLEAYLIITEQGNVCLGILNCANYGLRTLNVVGAISMQGKMMIFDNENQRIGWGSSDCIPKFG</sequence>
<evidence type="ECO:0000313" key="4">
    <source>
        <dbReference type="EMBL" id="KAK8480452.1"/>
    </source>
</evidence>
<dbReference type="Pfam" id="PF14541">
    <property type="entry name" value="TAXi_C"/>
    <property type="match status" value="1"/>
</dbReference>
<feature type="domain" description="Peptidase A1" evidence="3">
    <location>
        <begin position="73"/>
        <end position="418"/>
    </location>
</feature>
<dbReference type="Pfam" id="PF14543">
    <property type="entry name" value="TAXi_N"/>
    <property type="match status" value="1"/>
</dbReference>
<feature type="chain" id="PRO_5046302101" description="Peptidase A1 domain-containing protein" evidence="2">
    <location>
        <begin position="32"/>
        <end position="427"/>
    </location>
</feature>
<dbReference type="PANTHER" id="PTHR13683:SF872">
    <property type="entry name" value="ASPARTIC PROTEINASE ASP1-LIKE ISOFORM X1"/>
    <property type="match status" value="1"/>
</dbReference>
<dbReference type="Gene3D" id="2.40.70.10">
    <property type="entry name" value="Acid Proteases"/>
    <property type="match status" value="2"/>
</dbReference>
<accession>A0ABR1ZJ52</accession>
<evidence type="ECO:0000256" key="1">
    <source>
        <dbReference type="ARBA" id="ARBA00007447"/>
    </source>
</evidence>
<keyword evidence="2" id="KW-0732">Signal</keyword>
<dbReference type="SUPFAM" id="SSF50630">
    <property type="entry name" value="Acid proteases"/>
    <property type="match status" value="1"/>
</dbReference>
<dbReference type="PRINTS" id="PR00792">
    <property type="entry name" value="PEPSIN"/>
</dbReference>
<dbReference type="PROSITE" id="PS51767">
    <property type="entry name" value="PEPTIDASE_A1"/>
    <property type="match status" value="1"/>
</dbReference>
<protein>
    <recommendedName>
        <fullName evidence="3">Peptidase A1 domain-containing protein</fullName>
    </recommendedName>
</protein>
<dbReference type="InterPro" id="IPR032799">
    <property type="entry name" value="TAXi_C"/>
</dbReference>
<comment type="similarity">
    <text evidence="1">Belongs to the peptidase A1 family.</text>
</comment>
<dbReference type="InterPro" id="IPR033121">
    <property type="entry name" value="PEPTIDASE_A1"/>
</dbReference>
<dbReference type="PANTHER" id="PTHR13683">
    <property type="entry name" value="ASPARTYL PROTEASES"/>
    <property type="match status" value="1"/>
</dbReference>
<dbReference type="InterPro" id="IPR021109">
    <property type="entry name" value="Peptidase_aspartic_dom_sf"/>
</dbReference>
<evidence type="ECO:0000313" key="5">
    <source>
        <dbReference type="Proteomes" id="UP001396334"/>
    </source>
</evidence>
<keyword evidence="5" id="KW-1185">Reference proteome</keyword>
<organism evidence="4 5">
    <name type="scientific">Hibiscus sabdariffa</name>
    <name type="common">roselle</name>
    <dbReference type="NCBI Taxonomy" id="183260"/>
    <lineage>
        <taxon>Eukaryota</taxon>
        <taxon>Viridiplantae</taxon>
        <taxon>Streptophyta</taxon>
        <taxon>Embryophyta</taxon>
        <taxon>Tracheophyta</taxon>
        <taxon>Spermatophyta</taxon>
        <taxon>Magnoliopsida</taxon>
        <taxon>eudicotyledons</taxon>
        <taxon>Gunneridae</taxon>
        <taxon>Pentapetalae</taxon>
        <taxon>rosids</taxon>
        <taxon>malvids</taxon>
        <taxon>Malvales</taxon>
        <taxon>Malvaceae</taxon>
        <taxon>Malvoideae</taxon>
        <taxon>Hibiscus</taxon>
    </lineage>
</organism>